<dbReference type="AlphaFoldDB" id="A0A819XV70"/>
<protein>
    <submittedName>
        <fullName evidence="1">Uncharacterized protein</fullName>
    </submittedName>
</protein>
<proteinExistence type="predicted"/>
<dbReference type="Proteomes" id="UP000663823">
    <property type="component" value="Unassembled WGS sequence"/>
</dbReference>
<dbReference type="EMBL" id="CAJOAX010014296">
    <property type="protein sequence ID" value="CAF4142233.1"/>
    <property type="molecule type" value="Genomic_DNA"/>
</dbReference>
<sequence length="25" mass="2810">MFRVLALMALLDYRPTTVVVQASTN</sequence>
<organism evidence="1 2">
    <name type="scientific">Rotaria sordida</name>
    <dbReference type="NCBI Taxonomy" id="392033"/>
    <lineage>
        <taxon>Eukaryota</taxon>
        <taxon>Metazoa</taxon>
        <taxon>Spiralia</taxon>
        <taxon>Gnathifera</taxon>
        <taxon>Rotifera</taxon>
        <taxon>Eurotatoria</taxon>
        <taxon>Bdelloidea</taxon>
        <taxon>Philodinida</taxon>
        <taxon>Philodinidae</taxon>
        <taxon>Rotaria</taxon>
    </lineage>
</organism>
<gene>
    <name evidence="1" type="ORF">OTI717_LOCUS35798</name>
</gene>
<accession>A0A819XV70</accession>
<name>A0A819XV70_9BILA</name>
<comment type="caution">
    <text evidence="1">The sequence shown here is derived from an EMBL/GenBank/DDBJ whole genome shotgun (WGS) entry which is preliminary data.</text>
</comment>
<reference evidence="1" key="1">
    <citation type="submission" date="2021-02" db="EMBL/GenBank/DDBJ databases">
        <authorList>
            <person name="Nowell W R."/>
        </authorList>
    </citation>
    <scope>NUCLEOTIDE SEQUENCE</scope>
</reference>
<evidence type="ECO:0000313" key="2">
    <source>
        <dbReference type="Proteomes" id="UP000663823"/>
    </source>
</evidence>
<evidence type="ECO:0000313" key="1">
    <source>
        <dbReference type="EMBL" id="CAF4142233.1"/>
    </source>
</evidence>
<feature type="non-terminal residue" evidence="1">
    <location>
        <position position="25"/>
    </location>
</feature>